<evidence type="ECO:0000313" key="2">
    <source>
        <dbReference type="EMBL" id="WFD08763.1"/>
    </source>
</evidence>
<proteinExistence type="predicted"/>
<dbReference type="EMBL" id="CP120733">
    <property type="protein sequence ID" value="WFD08763.1"/>
    <property type="molecule type" value="Genomic_DNA"/>
</dbReference>
<organism evidence="2 3">
    <name type="scientific">Tepidibacter hydrothermalis</name>
    <dbReference type="NCBI Taxonomy" id="3036126"/>
    <lineage>
        <taxon>Bacteria</taxon>
        <taxon>Bacillati</taxon>
        <taxon>Bacillota</taxon>
        <taxon>Clostridia</taxon>
        <taxon>Peptostreptococcales</taxon>
        <taxon>Peptostreptococcaceae</taxon>
        <taxon>Tepidibacter</taxon>
    </lineage>
</organism>
<keyword evidence="1" id="KW-0175">Coiled coil</keyword>
<accession>A0ABY8E7A3</accession>
<feature type="coiled-coil region" evidence="1">
    <location>
        <begin position="1"/>
        <end position="28"/>
    </location>
</feature>
<sequence>MKTNKDTIAEIERIFDEYEKEISNLEQKSIIAPNISKTYLLYSRNFIRWCKDESVPGGTKY</sequence>
<keyword evidence="3" id="KW-1185">Reference proteome</keyword>
<evidence type="ECO:0000313" key="3">
    <source>
        <dbReference type="Proteomes" id="UP001222800"/>
    </source>
</evidence>
<evidence type="ECO:0008006" key="4">
    <source>
        <dbReference type="Google" id="ProtNLM"/>
    </source>
</evidence>
<reference evidence="2 3" key="1">
    <citation type="submission" date="2023-03" db="EMBL/GenBank/DDBJ databases">
        <title>Complete genome sequence of Tepidibacter sp. SWIR-1, isolated from a deep-sea hydrothermal vent.</title>
        <authorList>
            <person name="Li X."/>
        </authorList>
    </citation>
    <scope>NUCLEOTIDE SEQUENCE [LARGE SCALE GENOMIC DNA]</scope>
    <source>
        <strain evidence="2 3">SWIR-1</strain>
    </source>
</reference>
<dbReference type="RefSeq" id="WP_277730676.1">
    <property type="nucleotide sequence ID" value="NZ_CP120733.1"/>
</dbReference>
<protein>
    <recommendedName>
        <fullName evidence="4">Core-binding (CB) domain-containing protein</fullName>
    </recommendedName>
</protein>
<evidence type="ECO:0000256" key="1">
    <source>
        <dbReference type="SAM" id="Coils"/>
    </source>
</evidence>
<name>A0ABY8E7A3_9FIRM</name>
<dbReference type="Proteomes" id="UP001222800">
    <property type="component" value="Chromosome"/>
</dbReference>
<gene>
    <name evidence="2" type="ORF">P4S50_10170</name>
</gene>